<evidence type="ECO:0000256" key="11">
    <source>
        <dbReference type="SAM" id="MobiDB-lite"/>
    </source>
</evidence>
<dbReference type="PANTHER" id="PTHR47973">
    <property type="entry name" value="CYSTEINE-RICH RECEPTOR-LIKE PROTEIN KINASE 3"/>
    <property type="match status" value="1"/>
</dbReference>
<keyword evidence="5 10" id="KW-0547">Nucleotide-binding</keyword>
<evidence type="ECO:0000259" key="14">
    <source>
        <dbReference type="PROSITE" id="PS50011"/>
    </source>
</evidence>
<dbReference type="InterPro" id="IPR011009">
    <property type="entry name" value="Kinase-like_dom_sf"/>
</dbReference>
<keyword evidence="3 13" id="KW-0732">Signal</keyword>
<evidence type="ECO:0000256" key="7">
    <source>
        <dbReference type="ARBA" id="ARBA00022840"/>
    </source>
</evidence>
<evidence type="ECO:0000256" key="2">
    <source>
        <dbReference type="ARBA" id="ARBA00022679"/>
    </source>
</evidence>
<dbReference type="PROSITE" id="PS00108">
    <property type="entry name" value="PROTEIN_KINASE_ST"/>
    <property type="match status" value="1"/>
</dbReference>
<dbReference type="Gene3D" id="3.30.200.20">
    <property type="entry name" value="Phosphorylase Kinase, domain 1"/>
    <property type="match status" value="1"/>
</dbReference>
<evidence type="ECO:0000313" key="17">
    <source>
        <dbReference type="Proteomes" id="UP001227230"/>
    </source>
</evidence>
<dbReference type="Pfam" id="PF00069">
    <property type="entry name" value="Pkinase"/>
    <property type="match status" value="1"/>
</dbReference>
<keyword evidence="1" id="KW-0723">Serine/threonine-protein kinase</keyword>
<feature type="compositionally biased region" description="Low complexity" evidence="11">
    <location>
        <begin position="640"/>
        <end position="656"/>
    </location>
</feature>
<dbReference type="Gene3D" id="3.30.430.20">
    <property type="entry name" value="Gnk2 domain, C-X8-C-X2-C motif"/>
    <property type="match status" value="2"/>
</dbReference>
<evidence type="ECO:0000256" key="8">
    <source>
        <dbReference type="ARBA" id="ARBA00023170"/>
    </source>
</evidence>
<keyword evidence="6" id="KW-0418">Kinase</keyword>
<feature type="transmembrane region" description="Helical" evidence="12">
    <location>
        <begin position="854"/>
        <end position="875"/>
    </location>
</feature>
<evidence type="ECO:0000259" key="15">
    <source>
        <dbReference type="PROSITE" id="PS51473"/>
    </source>
</evidence>
<dbReference type="InterPro" id="IPR008271">
    <property type="entry name" value="Ser/Thr_kinase_AS"/>
</dbReference>
<keyword evidence="2" id="KW-0808">Transferase</keyword>
<feature type="region of interest" description="Disordered" evidence="11">
    <location>
        <begin position="259"/>
        <end position="280"/>
    </location>
</feature>
<protein>
    <recommendedName>
        <fullName evidence="18">Cysteine-rich receptor-like protein kinase 25</fullName>
    </recommendedName>
</protein>
<dbReference type="Proteomes" id="UP001227230">
    <property type="component" value="Chromosome 17"/>
</dbReference>
<dbReference type="CDD" id="cd14066">
    <property type="entry name" value="STKc_IRAK"/>
    <property type="match status" value="1"/>
</dbReference>
<dbReference type="InterPro" id="IPR049500">
    <property type="entry name" value="Peptidase_M50B-like"/>
</dbReference>
<feature type="transmembrane region" description="Helical" evidence="12">
    <location>
        <begin position="710"/>
        <end position="730"/>
    </location>
</feature>
<dbReference type="CDD" id="cd23509">
    <property type="entry name" value="Gnk2-like"/>
    <property type="match status" value="2"/>
</dbReference>
<gene>
    <name evidence="16" type="ORF">VitviT2T_025867</name>
</gene>
<keyword evidence="12" id="KW-1133">Transmembrane helix</keyword>
<accession>A0ABY9DK71</accession>
<feature type="binding site" evidence="10">
    <location>
        <position position="382"/>
    </location>
    <ligand>
        <name>ATP</name>
        <dbReference type="ChEBI" id="CHEBI:30616"/>
    </ligand>
</feature>
<feature type="domain" description="Gnk2-homologous" evidence="15">
    <location>
        <begin position="32"/>
        <end position="134"/>
    </location>
</feature>
<dbReference type="Gene3D" id="1.10.510.10">
    <property type="entry name" value="Transferase(Phosphotransferase) domain 1"/>
    <property type="match status" value="1"/>
</dbReference>
<keyword evidence="4" id="KW-0677">Repeat</keyword>
<dbReference type="Pfam" id="PF13398">
    <property type="entry name" value="Peptidase_M50B"/>
    <property type="match status" value="1"/>
</dbReference>
<evidence type="ECO:0000256" key="13">
    <source>
        <dbReference type="SAM" id="SignalP"/>
    </source>
</evidence>
<evidence type="ECO:0000256" key="12">
    <source>
        <dbReference type="SAM" id="Phobius"/>
    </source>
</evidence>
<feature type="region of interest" description="Disordered" evidence="11">
    <location>
        <begin position="633"/>
        <end position="658"/>
    </location>
</feature>
<dbReference type="InterPro" id="IPR000719">
    <property type="entry name" value="Prot_kinase_dom"/>
</dbReference>
<dbReference type="EMBL" id="CP126664">
    <property type="protein sequence ID" value="WKA08118.1"/>
    <property type="molecule type" value="Genomic_DNA"/>
</dbReference>
<evidence type="ECO:0008006" key="18">
    <source>
        <dbReference type="Google" id="ProtNLM"/>
    </source>
</evidence>
<reference evidence="16 17" key="1">
    <citation type="journal article" date="2023" name="Hortic Res">
        <title>The complete reference genome for grapevine (Vitis vinifera L.) genetics and breeding.</title>
        <authorList>
            <person name="Shi X."/>
            <person name="Cao S."/>
            <person name="Wang X."/>
            <person name="Huang S."/>
            <person name="Wang Y."/>
            <person name="Liu Z."/>
            <person name="Liu W."/>
            <person name="Leng X."/>
            <person name="Peng Y."/>
            <person name="Wang N."/>
            <person name="Wang Y."/>
            <person name="Ma Z."/>
            <person name="Xu X."/>
            <person name="Zhang F."/>
            <person name="Xue H."/>
            <person name="Zhong H."/>
            <person name="Wang Y."/>
            <person name="Zhang K."/>
            <person name="Velt A."/>
            <person name="Avia K."/>
            <person name="Holtgrawe D."/>
            <person name="Grimplet J."/>
            <person name="Matus J.T."/>
            <person name="Ware D."/>
            <person name="Wu X."/>
            <person name="Wang H."/>
            <person name="Liu C."/>
            <person name="Fang Y."/>
            <person name="Rustenholz C."/>
            <person name="Cheng Z."/>
            <person name="Xiao H."/>
            <person name="Zhou Y."/>
        </authorList>
    </citation>
    <scope>NUCLEOTIDE SEQUENCE [LARGE SCALE GENOMIC DNA]</scope>
    <source>
        <strain evidence="17">cv. Pinot noir / PN40024</strain>
        <tissue evidence="16">Leaf</tissue>
    </source>
</reference>
<evidence type="ECO:0000256" key="9">
    <source>
        <dbReference type="ARBA" id="ARBA00023180"/>
    </source>
</evidence>
<dbReference type="Pfam" id="PF01657">
    <property type="entry name" value="Stress-antifung"/>
    <property type="match status" value="2"/>
</dbReference>
<dbReference type="PROSITE" id="PS51473">
    <property type="entry name" value="GNK2"/>
    <property type="match status" value="2"/>
</dbReference>
<dbReference type="InterPro" id="IPR002902">
    <property type="entry name" value="GNK2"/>
</dbReference>
<evidence type="ECO:0000256" key="5">
    <source>
        <dbReference type="ARBA" id="ARBA00022741"/>
    </source>
</evidence>
<dbReference type="PROSITE" id="PS50011">
    <property type="entry name" value="PROTEIN_KINASE_DOM"/>
    <property type="match status" value="1"/>
</dbReference>
<evidence type="ECO:0000256" key="3">
    <source>
        <dbReference type="ARBA" id="ARBA00022729"/>
    </source>
</evidence>
<dbReference type="PROSITE" id="PS00107">
    <property type="entry name" value="PROTEIN_KINASE_ATP"/>
    <property type="match status" value="1"/>
</dbReference>
<keyword evidence="8" id="KW-0675">Receptor</keyword>
<feature type="transmembrane region" description="Helical" evidence="12">
    <location>
        <begin position="829"/>
        <end position="847"/>
    </location>
</feature>
<feature type="signal peptide" evidence="13">
    <location>
        <begin position="1"/>
        <end position="28"/>
    </location>
</feature>
<evidence type="ECO:0000256" key="4">
    <source>
        <dbReference type="ARBA" id="ARBA00022737"/>
    </source>
</evidence>
<keyword evidence="9" id="KW-0325">Glycoprotein</keyword>
<evidence type="ECO:0000256" key="6">
    <source>
        <dbReference type="ARBA" id="ARBA00022777"/>
    </source>
</evidence>
<keyword evidence="17" id="KW-1185">Reference proteome</keyword>
<dbReference type="SUPFAM" id="SSF56112">
    <property type="entry name" value="Protein kinase-like (PK-like)"/>
    <property type="match status" value="1"/>
</dbReference>
<proteinExistence type="predicted"/>
<sequence>MIRILTLQQMFLSIFFALVFFSVNLTGAYESPRFQECGVDADKYTNNSLFAANLAHALNNIRTYTAHTGFNTTTVANGTEPVTALGFCRPDQTPMECQACIDSATSGILEVCLYQKTAQIWYNLCMIRYSFMDFLSLVDRTPIFSLWTDFETQSSDVYYQTLLAMVKNLSSLDAVSKRRYAVGWSRVNEATKVYGYAQCTPDLSGESCSSCLVSCTEEMNTYCWNKWACWSGMPSCSIMFDRYPIFNQSIDTPEILLNLPSKTDSETQAEEAPKTGRRGRSSMVIGVSGAVVGTVILVVAAGWMIMKGRHKTNKGQRRGSGDEEDAEESIREGLGMRNFLYDMEALVAATDNFSSANRLGGGGFGFVYKGRMHNGEEIAVKKLTVGSTQGVEEFSNEVEVLVKMRHRNLVKLLGCCTQGDEKMLVYEYLPNKSLNYFLFDKSRSALLDWQKRSNIMVGVARGLLYLHEDSQIRIIHRDIKTSNILLDEHMNPKISDFGLAKLFPDEQSHLRTRRIAGTVGYMAPEYAIRGLMSTKIDVFSFGVLMLEIISGRKNYDPQLDDQRRELLNLTRRLERQGRLMELVDTTIGSFPEDEVKKCIHIGLLCCQDNMQERLTMSSALMLLLNNPVTMPPPGRLGFQGSRENTNESSTSNSGSSIVLENENVSNNTMTTSLTSGHPSLNHHIRSLPFGDTGNHMANWELKKCCNHEQVVFLTTISICTVVILALWRTILLTPFKLVTVFLHEASHAIACKLTCGHVEGIQVHADEGGTTQTRGGIYWLILPAGYLGSSFWGMVLIIASTNVLTAKIAAGCFAFALLVVLFVAKNWTLRGLCIGFIILIAVVWLLQETTEIRILRYIILFIGVMNSLFSVYDIYDDLISRRVNSSDAEKFAEVCPCPCNGVGWGVIWGLISFLFLCGAMYLGLVILS</sequence>
<evidence type="ECO:0000256" key="10">
    <source>
        <dbReference type="PROSITE-ProRule" id="PRU10141"/>
    </source>
</evidence>
<dbReference type="InterPro" id="IPR038408">
    <property type="entry name" value="GNK2_sf"/>
</dbReference>
<feature type="transmembrane region" description="Helical" evidence="12">
    <location>
        <begin position="804"/>
        <end position="823"/>
    </location>
</feature>
<feature type="transmembrane region" description="Helical" evidence="12">
    <location>
        <begin position="283"/>
        <end position="306"/>
    </location>
</feature>
<name>A0ABY9DK71_VITVI</name>
<dbReference type="InterPro" id="IPR017441">
    <property type="entry name" value="Protein_kinase_ATP_BS"/>
</dbReference>
<keyword evidence="7 10" id="KW-0067">ATP-binding</keyword>
<dbReference type="SMART" id="SM00220">
    <property type="entry name" value="S_TKc"/>
    <property type="match status" value="1"/>
</dbReference>
<feature type="domain" description="Protein kinase" evidence="14">
    <location>
        <begin position="353"/>
        <end position="629"/>
    </location>
</feature>
<evidence type="ECO:0000313" key="16">
    <source>
        <dbReference type="EMBL" id="WKA08118.1"/>
    </source>
</evidence>
<dbReference type="InterPro" id="IPR052059">
    <property type="entry name" value="CR_Ser/Thr_kinase"/>
</dbReference>
<evidence type="ECO:0000256" key="1">
    <source>
        <dbReference type="ARBA" id="ARBA00022527"/>
    </source>
</evidence>
<feature type="domain" description="Gnk2-homologous" evidence="15">
    <location>
        <begin position="140"/>
        <end position="245"/>
    </location>
</feature>
<feature type="transmembrane region" description="Helical" evidence="12">
    <location>
        <begin position="777"/>
        <end position="797"/>
    </location>
</feature>
<feature type="transmembrane region" description="Helical" evidence="12">
    <location>
        <begin position="906"/>
        <end position="927"/>
    </location>
</feature>
<feature type="chain" id="PRO_5046290427" description="Cysteine-rich receptor-like protein kinase 25" evidence="13">
    <location>
        <begin position="29"/>
        <end position="928"/>
    </location>
</feature>
<organism evidence="16 17">
    <name type="scientific">Vitis vinifera</name>
    <name type="common">Grape</name>
    <dbReference type="NCBI Taxonomy" id="29760"/>
    <lineage>
        <taxon>Eukaryota</taxon>
        <taxon>Viridiplantae</taxon>
        <taxon>Streptophyta</taxon>
        <taxon>Embryophyta</taxon>
        <taxon>Tracheophyta</taxon>
        <taxon>Spermatophyta</taxon>
        <taxon>Magnoliopsida</taxon>
        <taxon>eudicotyledons</taxon>
        <taxon>Gunneridae</taxon>
        <taxon>Pentapetalae</taxon>
        <taxon>rosids</taxon>
        <taxon>Vitales</taxon>
        <taxon>Vitaceae</taxon>
        <taxon>Viteae</taxon>
        <taxon>Vitis</taxon>
    </lineage>
</organism>
<keyword evidence="12" id="KW-0472">Membrane</keyword>
<keyword evidence="12" id="KW-0812">Transmembrane</keyword>